<feature type="transmembrane region" description="Helical" evidence="2">
    <location>
        <begin position="70"/>
        <end position="88"/>
    </location>
</feature>
<sequence length="408" mass="40817">MCDTNPLNSLKDIFELIINPVGMFVRIIANLILAGAISIFGELTDEVPTLSAEADGEPSMAVPGMISDQIEWLIVYLAIGSILFAAAKMAMDRRAEAGKVALRGFLRVILVAGAGSWIAIKAAAISDDYTRHLFSTASLNIIKSVPCIDDGSGMEAFLLLVLAFLLLISAIVHVLLLYVRLGVMILLLGTLPLAAAASMTSWGAGWWRKHIGWTVAWLLYKPAVGLIMYAGSQMIAQGNNYENGIHSRIAGVGVLLLSAIALPALLKLVVPATAALGTGDPAGTAISAAGGAIASGAKKVVSSAASSSGGSVGPSGSRAPSGASGPAGRDGQGGGSGSGGRDGAPGRDGAGARPAPSQAGAATSASGAAAAAAGPAAAVIGATYQAAQVGRRMVSGAVERADGDAGHN</sequence>
<protein>
    <submittedName>
        <fullName evidence="3">Uncharacterized protein</fullName>
    </submittedName>
</protein>
<feature type="compositionally biased region" description="Low complexity" evidence="1">
    <location>
        <begin position="351"/>
        <end position="368"/>
    </location>
</feature>
<dbReference type="KEGG" id="mprn:Q3V37_18885"/>
<dbReference type="EMBL" id="CP130472">
    <property type="protein sequence ID" value="WLS43468.1"/>
    <property type="molecule type" value="Genomic_DNA"/>
</dbReference>
<organism evidence="3 4">
    <name type="scientific">Micromonospora profundi</name>
    <dbReference type="NCBI Taxonomy" id="1420889"/>
    <lineage>
        <taxon>Bacteria</taxon>
        <taxon>Bacillati</taxon>
        <taxon>Actinomycetota</taxon>
        <taxon>Actinomycetes</taxon>
        <taxon>Micromonosporales</taxon>
        <taxon>Micromonosporaceae</taxon>
        <taxon>Micromonospora</taxon>
    </lineage>
</organism>
<proteinExistence type="predicted"/>
<name>A0AAJ6L3P2_9ACTN</name>
<feature type="compositionally biased region" description="Gly residues" evidence="1">
    <location>
        <begin position="328"/>
        <end position="349"/>
    </location>
</feature>
<feature type="region of interest" description="Disordered" evidence="1">
    <location>
        <begin position="304"/>
        <end position="368"/>
    </location>
</feature>
<feature type="transmembrane region" description="Helical" evidence="2">
    <location>
        <begin position="21"/>
        <end position="41"/>
    </location>
</feature>
<evidence type="ECO:0000313" key="3">
    <source>
        <dbReference type="EMBL" id="WLS43468.1"/>
    </source>
</evidence>
<dbReference type="Pfam" id="PF19590">
    <property type="entry name" value="TrbL_3"/>
    <property type="match status" value="1"/>
</dbReference>
<keyword evidence="4" id="KW-1185">Reference proteome</keyword>
<feature type="transmembrane region" description="Helical" evidence="2">
    <location>
        <begin position="210"/>
        <end position="229"/>
    </location>
</feature>
<feature type="compositionally biased region" description="Low complexity" evidence="1">
    <location>
        <begin position="304"/>
        <end position="327"/>
    </location>
</feature>
<feature type="transmembrane region" description="Helical" evidence="2">
    <location>
        <begin position="185"/>
        <end position="204"/>
    </location>
</feature>
<dbReference type="Proteomes" id="UP001235874">
    <property type="component" value="Chromosome"/>
</dbReference>
<dbReference type="AlphaFoldDB" id="A0AAJ6L3P2"/>
<feature type="transmembrane region" description="Helical" evidence="2">
    <location>
        <begin position="100"/>
        <end position="120"/>
    </location>
</feature>
<keyword evidence="2" id="KW-0472">Membrane</keyword>
<keyword evidence="2" id="KW-1133">Transmembrane helix</keyword>
<keyword evidence="2" id="KW-0812">Transmembrane</keyword>
<evidence type="ECO:0000256" key="2">
    <source>
        <dbReference type="SAM" id="Phobius"/>
    </source>
</evidence>
<dbReference type="RefSeq" id="WP_167943554.1">
    <property type="nucleotide sequence ID" value="NZ_CP130472.1"/>
</dbReference>
<feature type="transmembrane region" description="Helical" evidence="2">
    <location>
        <begin position="249"/>
        <end position="270"/>
    </location>
</feature>
<gene>
    <name evidence="3" type="ORF">Q3V37_18885</name>
</gene>
<evidence type="ECO:0000256" key="1">
    <source>
        <dbReference type="SAM" id="MobiDB-lite"/>
    </source>
</evidence>
<feature type="transmembrane region" description="Helical" evidence="2">
    <location>
        <begin position="156"/>
        <end position="178"/>
    </location>
</feature>
<evidence type="ECO:0000313" key="4">
    <source>
        <dbReference type="Proteomes" id="UP001235874"/>
    </source>
</evidence>
<dbReference type="InterPro" id="IPR045782">
    <property type="entry name" value="TrbL_3"/>
</dbReference>
<reference evidence="3 4" key="1">
    <citation type="submission" date="2023-07" db="EMBL/GenBank/DDBJ databases">
        <title>Micromonospora profundi TRM 95458 converts glycerol to a new osmotic compound.</title>
        <authorList>
            <person name="Lu D."/>
        </authorList>
    </citation>
    <scope>NUCLEOTIDE SEQUENCE [LARGE SCALE GENOMIC DNA]</scope>
    <source>
        <strain evidence="3 4">TRM95458</strain>
    </source>
</reference>
<accession>A0AAJ6L3P2</accession>